<name>A0A8I2YNZ8_9AGAM</name>
<proteinExistence type="predicted"/>
<gene>
    <name evidence="1" type="ORF">JVT61DRAFT_4510</name>
</gene>
<evidence type="ECO:0008006" key="3">
    <source>
        <dbReference type="Google" id="ProtNLM"/>
    </source>
</evidence>
<dbReference type="OrthoDB" id="2884925at2759"/>
<keyword evidence="2" id="KW-1185">Reference proteome</keyword>
<sequence>MRQAPSRLDPVAQDEVNTLSAKIAVLQDRKQALTNEAFHVQYSILSLQCRIAQINNETLPISRLPSDVLAIIFEESRCLLNQWPGPRRPLPVEVQLSHVCSRWRQVALSSPALWTTIRVPILHKETAVRTYFQRCKQCPLDIHIGPMLSDKRIMDLISSLLLPRIPQFRQLILDTEDRQELFDVLGLLTNIAAPSLRRLKISSHDLVRGQGAYPRFELFRLGAPLLADARLSAIPITFPEPPIKTLHFDPLPGPGAPLSRSDLLSMITPFAATLTTLHLKGFVSGFHEEPGSVPVVLPALRELLVHGNALIHGFNVFRNIATPGIRSFTLFAVKRHALSSIHKFMTRICPEQFHGLHALHYIEGDMDDDLEIYLPHATSELTHLSVTMGHHSQLLRLLLNSDKQASLHGTAPLWPNLRTLSLHLARPWMQDRDDTDPDEEDEIPPVMAMLLDVVQQRKSVGRPLAMVQLEGSNARAFQDQFSSALAKSHLYVEMRVIVPQHSTDFRPCDPDWAYTGDFYGSQYRSHVYRKLQAQDWGLGGSGPRGPPTIIHTTP</sequence>
<protein>
    <recommendedName>
        <fullName evidence="3">F-box domain-containing protein</fullName>
    </recommendedName>
</protein>
<evidence type="ECO:0000313" key="1">
    <source>
        <dbReference type="EMBL" id="KAG6374467.1"/>
    </source>
</evidence>
<dbReference type="Proteomes" id="UP000683000">
    <property type="component" value="Unassembled WGS sequence"/>
</dbReference>
<dbReference type="Gene3D" id="1.20.1280.50">
    <property type="match status" value="1"/>
</dbReference>
<reference evidence="1" key="1">
    <citation type="submission" date="2021-03" db="EMBL/GenBank/DDBJ databases">
        <title>Evolutionary innovations through gain and loss of genes in the ectomycorrhizal Boletales.</title>
        <authorList>
            <person name="Wu G."/>
            <person name="Miyauchi S."/>
            <person name="Morin E."/>
            <person name="Yang Z.-L."/>
            <person name="Xu J."/>
            <person name="Martin F.M."/>
        </authorList>
    </citation>
    <scope>NUCLEOTIDE SEQUENCE</scope>
    <source>
        <strain evidence="1">BR01</strain>
    </source>
</reference>
<comment type="caution">
    <text evidence="1">The sequence shown here is derived from an EMBL/GenBank/DDBJ whole genome shotgun (WGS) entry which is preliminary data.</text>
</comment>
<dbReference type="AlphaFoldDB" id="A0A8I2YNZ8"/>
<accession>A0A8I2YNZ8</accession>
<dbReference type="EMBL" id="JAGFBS010000018">
    <property type="protein sequence ID" value="KAG6374467.1"/>
    <property type="molecule type" value="Genomic_DNA"/>
</dbReference>
<evidence type="ECO:0000313" key="2">
    <source>
        <dbReference type="Proteomes" id="UP000683000"/>
    </source>
</evidence>
<organism evidence="1 2">
    <name type="scientific">Boletus reticuloceps</name>
    <dbReference type="NCBI Taxonomy" id="495285"/>
    <lineage>
        <taxon>Eukaryota</taxon>
        <taxon>Fungi</taxon>
        <taxon>Dikarya</taxon>
        <taxon>Basidiomycota</taxon>
        <taxon>Agaricomycotina</taxon>
        <taxon>Agaricomycetes</taxon>
        <taxon>Agaricomycetidae</taxon>
        <taxon>Boletales</taxon>
        <taxon>Boletineae</taxon>
        <taxon>Boletaceae</taxon>
        <taxon>Boletoideae</taxon>
        <taxon>Boletus</taxon>
    </lineage>
</organism>